<evidence type="ECO:0000313" key="3">
    <source>
        <dbReference type="EMBL" id="AYV85936.1"/>
    </source>
</evidence>
<keyword evidence="2" id="KW-0472">Membrane</keyword>
<gene>
    <name evidence="3" type="ORF">Solivirus2_7</name>
</gene>
<dbReference type="EMBL" id="MK072490">
    <property type="protein sequence ID" value="AYV85936.1"/>
    <property type="molecule type" value="Genomic_DNA"/>
</dbReference>
<sequence length="337" mass="33225">MAFFAQNNNYLVANGSIGTFSGASTTGAATVGFLATDGTGKFLSQPTTSICPNKSYVVIVGSGATGTISSASAIGLPSSVGPTGSTGSTTYPLVNVPMSMSTSGLALFTPTASNTTMNLGTGFTATLGNSSGTYLLNASPNGGSVGYTGGAVLTSPLNACPGCACAAGTTCGTGGVCTGTSPCTAGSPCAGTCNGVCAGTNMQCTQGSNGQFSCVPNSTISTWVWWVVGAAAILLLIIIVALIYAYISSRSTEVAPKIAGAAAPGSPSGPDPVQAVFAESASGYGAPPILLTAPSQVPIQNYYQAPPPAYSGPPPYYAPPPPYPQQPLYTASGIRVQ</sequence>
<keyword evidence="2" id="KW-1133">Transmembrane helix</keyword>
<evidence type="ECO:0000256" key="2">
    <source>
        <dbReference type="SAM" id="Phobius"/>
    </source>
</evidence>
<protein>
    <recommendedName>
        <fullName evidence="4">Transmembrane protein</fullName>
    </recommendedName>
</protein>
<feature type="transmembrane region" description="Helical" evidence="2">
    <location>
        <begin position="223"/>
        <end position="247"/>
    </location>
</feature>
<evidence type="ECO:0000256" key="1">
    <source>
        <dbReference type="SAM" id="MobiDB-lite"/>
    </source>
</evidence>
<evidence type="ECO:0008006" key="4">
    <source>
        <dbReference type="Google" id="ProtNLM"/>
    </source>
</evidence>
<accession>A0A3G5AFE5</accession>
<organism evidence="3">
    <name type="scientific">Solivirus sp</name>
    <dbReference type="NCBI Taxonomy" id="2487772"/>
    <lineage>
        <taxon>Viruses</taxon>
        <taxon>Pithoviruses</taxon>
    </lineage>
</organism>
<reference evidence="3" key="1">
    <citation type="submission" date="2018-10" db="EMBL/GenBank/DDBJ databases">
        <title>Hidden diversity of soil giant viruses.</title>
        <authorList>
            <person name="Schulz F."/>
            <person name="Alteio L."/>
            <person name="Goudeau D."/>
            <person name="Ryan E.M."/>
            <person name="Malmstrom R.R."/>
            <person name="Blanchard J."/>
            <person name="Woyke T."/>
        </authorList>
    </citation>
    <scope>NUCLEOTIDE SEQUENCE</scope>
    <source>
        <strain evidence="3">SOV1</strain>
    </source>
</reference>
<name>A0A3G5AFE5_9VIRU</name>
<feature type="region of interest" description="Disordered" evidence="1">
    <location>
        <begin position="313"/>
        <end position="337"/>
    </location>
</feature>
<keyword evidence="2" id="KW-0812">Transmembrane</keyword>
<proteinExistence type="predicted"/>
<feature type="compositionally biased region" description="Pro residues" evidence="1">
    <location>
        <begin position="313"/>
        <end position="325"/>
    </location>
</feature>